<evidence type="ECO:0000259" key="6">
    <source>
        <dbReference type="SMART" id="SM00062"/>
    </source>
</evidence>
<evidence type="ECO:0000313" key="7">
    <source>
        <dbReference type="EMBL" id="PRD14276.1"/>
    </source>
</evidence>
<dbReference type="SMART" id="SM00062">
    <property type="entry name" value="PBPb"/>
    <property type="match status" value="1"/>
</dbReference>
<evidence type="ECO:0000256" key="3">
    <source>
        <dbReference type="ARBA" id="ARBA00022729"/>
    </source>
</evidence>
<dbReference type="Proteomes" id="UP000239181">
    <property type="component" value="Unassembled WGS sequence"/>
</dbReference>
<dbReference type="EMBL" id="PDET01000012">
    <property type="protein sequence ID" value="PRD14276.1"/>
    <property type="molecule type" value="Genomic_DNA"/>
</dbReference>
<feature type="chain" id="PRO_5015735405" evidence="5">
    <location>
        <begin position="24"/>
        <end position="257"/>
    </location>
</feature>
<comment type="subcellular location">
    <subcellularLocation>
        <location evidence="1">Cell envelope</location>
    </subcellularLocation>
</comment>
<dbReference type="PANTHER" id="PTHR35936:SF19">
    <property type="entry name" value="AMINO-ACID-BINDING PROTEIN YXEM-RELATED"/>
    <property type="match status" value="1"/>
</dbReference>
<dbReference type="OrthoDB" id="368476at2"/>
<dbReference type="SUPFAM" id="SSF53850">
    <property type="entry name" value="Periplasmic binding protein-like II"/>
    <property type="match status" value="1"/>
</dbReference>
<name>A0A2S9I911_9GAMM</name>
<dbReference type="AlphaFoldDB" id="A0A2S9I911"/>
<reference evidence="7 8" key="1">
    <citation type="submission" date="2017-10" db="EMBL/GenBank/DDBJ databases">
        <title>Draft genome of two endophytic bacteria isolated from 'guarana' Paullinia cupana (Mart.) Ducke.</title>
        <authorList>
            <person name="Siqueira K.A."/>
            <person name="Liotti R.G."/>
            <person name="Mendes T.A."/>
            <person name="Soares M.A."/>
        </authorList>
    </citation>
    <scope>NUCLEOTIDE SEQUENCE [LARGE SCALE GENOMIC DNA]</scope>
    <source>
        <strain evidence="7 8">342</strain>
    </source>
</reference>
<feature type="domain" description="Solute-binding protein family 3/N-terminal" evidence="6">
    <location>
        <begin position="35"/>
        <end position="254"/>
    </location>
</feature>
<comment type="caution">
    <text evidence="7">The sequence shown here is derived from an EMBL/GenBank/DDBJ whole genome shotgun (WGS) entry which is preliminary data.</text>
</comment>
<dbReference type="InterPro" id="IPR018313">
    <property type="entry name" value="SBP_3_CS"/>
</dbReference>
<dbReference type="Pfam" id="PF00497">
    <property type="entry name" value="SBP_bac_3"/>
    <property type="match status" value="1"/>
</dbReference>
<dbReference type="GO" id="GO:0030288">
    <property type="term" value="C:outer membrane-bounded periplasmic space"/>
    <property type="evidence" value="ECO:0007669"/>
    <property type="project" value="UniProtKB-ARBA"/>
</dbReference>
<evidence type="ECO:0000256" key="2">
    <source>
        <dbReference type="ARBA" id="ARBA00010333"/>
    </source>
</evidence>
<feature type="signal peptide" evidence="5">
    <location>
        <begin position="1"/>
        <end position="23"/>
    </location>
</feature>
<dbReference type="PANTHER" id="PTHR35936">
    <property type="entry name" value="MEMBRANE-BOUND LYTIC MUREIN TRANSGLYCOSYLASE F"/>
    <property type="match status" value="1"/>
</dbReference>
<protein>
    <submittedName>
        <fullName evidence="7">Amino acid ABC transporter substrate-binding protein</fullName>
    </submittedName>
</protein>
<evidence type="ECO:0000313" key="8">
    <source>
        <dbReference type="Proteomes" id="UP000239181"/>
    </source>
</evidence>
<dbReference type="CDD" id="cd13711">
    <property type="entry name" value="PBP2_Ngo0372_TcyA"/>
    <property type="match status" value="1"/>
</dbReference>
<sequence>MKTIATLLLAGMVQIGFSGAALAETDLAKIQSAGVFKIGTEGTYPPFTFHDASGALTGFDVDIGREVAKRLKVKAEFVEGKWDGLIAGLDAKRYEAVINQVSITPERQAKYDFSTPYLSSKAALIVRDDNKTIKTFEDLKGKKSAHTLTSNYAQLARGYGAEIVATDGFNQSVDLVAQGRADATINDNLSFLDFKKHKPDAPVKIVASRSDAEQVGILIEKGNPQLKEAIDKALADIKSDGTWQRISVKYFGTDVSK</sequence>
<evidence type="ECO:0000256" key="4">
    <source>
        <dbReference type="RuleBase" id="RU003744"/>
    </source>
</evidence>
<organism evidence="7 8">
    <name type="scientific">Pantoea coffeiphila</name>
    <dbReference type="NCBI Taxonomy" id="1465635"/>
    <lineage>
        <taxon>Bacteria</taxon>
        <taxon>Pseudomonadati</taxon>
        <taxon>Pseudomonadota</taxon>
        <taxon>Gammaproteobacteria</taxon>
        <taxon>Enterobacterales</taxon>
        <taxon>Erwiniaceae</taxon>
        <taxon>Pantoea</taxon>
    </lineage>
</organism>
<evidence type="ECO:0000256" key="5">
    <source>
        <dbReference type="SAM" id="SignalP"/>
    </source>
</evidence>
<dbReference type="PROSITE" id="PS01039">
    <property type="entry name" value="SBP_BACTERIAL_3"/>
    <property type="match status" value="1"/>
</dbReference>
<keyword evidence="8" id="KW-1185">Reference proteome</keyword>
<evidence type="ECO:0000256" key="1">
    <source>
        <dbReference type="ARBA" id="ARBA00004196"/>
    </source>
</evidence>
<accession>A0A2S9I911</accession>
<dbReference type="InterPro" id="IPR001638">
    <property type="entry name" value="Solute-binding_3/MltF_N"/>
</dbReference>
<keyword evidence="3 5" id="KW-0732">Signal</keyword>
<dbReference type="RefSeq" id="WP_105593935.1">
    <property type="nucleotide sequence ID" value="NZ_JAFBFW010000003.1"/>
</dbReference>
<comment type="similarity">
    <text evidence="2 4">Belongs to the bacterial solute-binding protein 3 family.</text>
</comment>
<gene>
    <name evidence="7" type="ORF">CQW29_17035</name>
</gene>
<dbReference type="Gene3D" id="3.40.190.10">
    <property type="entry name" value="Periplasmic binding protein-like II"/>
    <property type="match status" value="2"/>
</dbReference>
<proteinExistence type="inferred from homology"/>